<dbReference type="PANTHER" id="PTHR11227">
    <property type="entry name" value="WD-REPEAT PROTEIN INTERACTING WITH PHOSPHOINOSIDES WIPI -RELATED"/>
    <property type="match status" value="1"/>
</dbReference>
<dbReference type="VEuPathDB" id="AmoebaDB:ACA1_322340"/>
<dbReference type="EMBL" id="KB007815">
    <property type="protein sequence ID" value="ELR24497.1"/>
    <property type="molecule type" value="Genomic_DNA"/>
</dbReference>
<keyword evidence="1" id="KW-0853">WD repeat</keyword>
<dbReference type="GeneID" id="14925523"/>
<dbReference type="STRING" id="1257118.L8HH04"/>
<dbReference type="InterPro" id="IPR048720">
    <property type="entry name" value="PROPPIN"/>
</dbReference>
<organism evidence="3 4">
    <name type="scientific">Acanthamoeba castellanii (strain ATCC 30010 / Neff)</name>
    <dbReference type="NCBI Taxonomy" id="1257118"/>
    <lineage>
        <taxon>Eukaryota</taxon>
        <taxon>Amoebozoa</taxon>
        <taxon>Discosea</taxon>
        <taxon>Longamoebia</taxon>
        <taxon>Centramoebida</taxon>
        <taxon>Acanthamoebidae</taxon>
        <taxon>Acanthamoeba</taxon>
    </lineage>
</organism>
<accession>L8HH04</accession>
<protein>
    <submittedName>
        <fullName evidence="3">Autophagy protein, putative</fullName>
    </submittedName>
</protein>
<reference evidence="3 4" key="1">
    <citation type="journal article" date="2013" name="Genome Biol.">
        <title>Genome of Acanthamoeba castellanii highlights extensive lateral gene transfer and early evolution of tyrosine kinase signaling.</title>
        <authorList>
            <person name="Clarke M."/>
            <person name="Lohan A.J."/>
            <person name="Liu B."/>
            <person name="Lagkouvardos I."/>
            <person name="Roy S."/>
            <person name="Zafar N."/>
            <person name="Bertelli C."/>
            <person name="Schilde C."/>
            <person name="Kianianmomeni A."/>
            <person name="Burglin T.R."/>
            <person name="Frech C."/>
            <person name="Turcotte B."/>
            <person name="Kopec K.O."/>
            <person name="Synnott J.M."/>
            <person name="Choo C."/>
            <person name="Paponov I."/>
            <person name="Finkler A."/>
            <person name="Soon Heng Tan C."/>
            <person name="Hutchins A.P."/>
            <person name="Weinmeier T."/>
            <person name="Rattei T."/>
            <person name="Chu J.S."/>
            <person name="Gimenez G."/>
            <person name="Irimia M."/>
            <person name="Rigden D.J."/>
            <person name="Fitzpatrick D.A."/>
            <person name="Lorenzo-Morales J."/>
            <person name="Bateman A."/>
            <person name="Chiu C.H."/>
            <person name="Tang P."/>
            <person name="Hegemann P."/>
            <person name="Fromm H."/>
            <person name="Raoult D."/>
            <person name="Greub G."/>
            <person name="Miranda-Saavedra D."/>
            <person name="Chen N."/>
            <person name="Nash P."/>
            <person name="Ginger M.L."/>
            <person name="Horn M."/>
            <person name="Schaap P."/>
            <person name="Caler L."/>
            <person name="Loftus B."/>
        </authorList>
    </citation>
    <scope>NUCLEOTIDE SEQUENCE [LARGE SCALE GENOMIC DNA]</scope>
    <source>
        <strain evidence="3 4">Neff</strain>
    </source>
</reference>
<sequence length="237" mass="26318">MLILDDFQGSCLAEMIFRSDILTIACTREWIAVVLVDEVYLYDFNVLATPLYRALTFHNPTGAIAINTDRIMGHVHVRAGGGETSWRAHDEPIARIALGHVGFFLLATVSARGTILRLWTTDGYRIAEFDCGSPTYLTISPDCEWVRATYEHGDVHVFRVSDGTTEGATSFATAHDLTSARCTFGPDRTDTVIAILPASHERVLLRFDELFGGECLMESRQPLEPDRAMRPALTNLP</sequence>
<evidence type="ECO:0000256" key="1">
    <source>
        <dbReference type="ARBA" id="ARBA00022574"/>
    </source>
</evidence>
<dbReference type="KEGG" id="acan:ACA1_322340"/>
<gene>
    <name evidence="3" type="ORF">ACA1_322340</name>
</gene>
<evidence type="ECO:0000256" key="2">
    <source>
        <dbReference type="ARBA" id="ARBA00022737"/>
    </source>
</evidence>
<keyword evidence="4" id="KW-1185">Reference proteome</keyword>
<dbReference type="RefSeq" id="XP_004355071.1">
    <property type="nucleotide sequence ID" value="XM_004355019.1"/>
</dbReference>
<proteinExistence type="predicted"/>
<evidence type="ECO:0000313" key="3">
    <source>
        <dbReference type="EMBL" id="ELR24497.1"/>
    </source>
</evidence>
<dbReference type="OrthoDB" id="1667587at2759"/>
<dbReference type="AlphaFoldDB" id="L8HH04"/>
<dbReference type="InterPro" id="IPR015943">
    <property type="entry name" value="WD40/YVTN_repeat-like_dom_sf"/>
</dbReference>
<keyword evidence="2" id="KW-0677">Repeat</keyword>
<dbReference type="Gene3D" id="2.130.10.10">
    <property type="entry name" value="YVTN repeat-like/Quinoprotein amine dehydrogenase"/>
    <property type="match status" value="1"/>
</dbReference>
<dbReference type="SUPFAM" id="SSF117289">
    <property type="entry name" value="Nucleoporin domain"/>
    <property type="match status" value="1"/>
</dbReference>
<name>L8HH04_ACACF</name>
<dbReference type="Proteomes" id="UP000011083">
    <property type="component" value="Unassembled WGS sequence"/>
</dbReference>
<evidence type="ECO:0000313" key="4">
    <source>
        <dbReference type="Proteomes" id="UP000011083"/>
    </source>
</evidence>